<protein>
    <submittedName>
        <fullName evidence="1">Uncharacterized protein</fullName>
    </submittedName>
</protein>
<reference evidence="1 2" key="1">
    <citation type="journal article" date="2016" name="Sci. Rep.">
        <title>A proposed integrated approach for the preclinical evaluation of phage therapy in Pseudomonas infections.</title>
        <authorList>
            <person name="Danis-Wlodarczyk K."/>
            <person name="Vandenheuvel D."/>
            <person name="Jang H.B."/>
            <person name="Briers Y."/>
            <person name="Olszak T."/>
            <person name="Arabski M."/>
            <person name="Wasik S."/>
            <person name="Drabik M."/>
            <person name="Higgins G."/>
            <person name="Tyrrell J."/>
            <person name="Harvey B.J."/>
            <person name="Noben J.P."/>
            <person name="Lavigne R."/>
            <person name="Drulis-Kawa Z."/>
        </authorList>
    </citation>
    <scope>NUCLEOTIDE SEQUENCE [LARGE SCALE GENOMIC DNA]</scope>
</reference>
<dbReference type="Proteomes" id="UP000224336">
    <property type="component" value="Segment"/>
</dbReference>
<dbReference type="EMBL" id="KU521356">
    <property type="protein sequence ID" value="ANM45105.1"/>
    <property type="molecule type" value="Genomic_DNA"/>
</dbReference>
<gene>
    <name evidence="1" type="ORF">KTN4_347</name>
</gene>
<evidence type="ECO:0000313" key="2">
    <source>
        <dbReference type="Proteomes" id="UP000224336"/>
    </source>
</evidence>
<proteinExistence type="predicted"/>
<organism evidence="1 2">
    <name type="scientific">Pseudomonas phage KTN4</name>
    <dbReference type="NCBI Taxonomy" id="1862701"/>
    <lineage>
        <taxon>Viruses</taxon>
        <taxon>Duplodnaviria</taxon>
        <taxon>Heunggongvirae</taxon>
        <taxon>Uroviricota</taxon>
        <taxon>Caudoviricetes</taxon>
        <taxon>Chimalliviridae</taxon>
        <taxon>Phikzvirus</taxon>
        <taxon>Phikzvirus phiKZ</taxon>
    </lineage>
</organism>
<sequence length="137" mass="16172">MTSQLIVVDLQNPRNKHIYSELTHEHPRTITSHLVEELDDFDVHQYSYQAEYKSGIDLRLIFFWDGPYTEPREEGYEPTDLEKRCVKLCRQYEAAINGQLSVVDHSRFRTVCTFRSDNSLPTTLDWIHKEPPSKEVM</sequence>
<accession>A0A192Y739</accession>
<evidence type="ECO:0000313" key="1">
    <source>
        <dbReference type="EMBL" id="ANM45105.1"/>
    </source>
</evidence>
<name>A0A192Y739_9CAUD</name>